<evidence type="ECO:0000313" key="2">
    <source>
        <dbReference type="EMBL" id="SVE39545.1"/>
    </source>
</evidence>
<gene>
    <name evidence="2" type="ORF">METZ01_LOCUS492399</name>
</gene>
<evidence type="ECO:0008006" key="3">
    <source>
        <dbReference type="Google" id="ProtNLM"/>
    </source>
</evidence>
<dbReference type="AlphaFoldDB" id="A0A383D5K4"/>
<reference evidence="2" key="1">
    <citation type="submission" date="2018-05" db="EMBL/GenBank/DDBJ databases">
        <authorList>
            <person name="Lanie J.A."/>
            <person name="Ng W.-L."/>
            <person name="Kazmierczak K.M."/>
            <person name="Andrzejewski T.M."/>
            <person name="Davidsen T.M."/>
            <person name="Wayne K.J."/>
            <person name="Tettelin H."/>
            <person name="Glass J.I."/>
            <person name="Rusch D."/>
            <person name="Podicherti R."/>
            <person name="Tsui H.-C.T."/>
            <person name="Winkler M.E."/>
        </authorList>
    </citation>
    <scope>NUCLEOTIDE SEQUENCE</scope>
</reference>
<sequence length="80" mass="8705">MKLVRYGSRKQEKPGIIDSNGSLRDLSSKIDDINAEALSSEGQEKLQSVNLNELALVDNRELRLGVPIANIGKVVCIGLN</sequence>
<proteinExistence type="predicted"/>
<name>A0A383D5K4_9ZZZZ</name>
<organism evidence="2">
    <name type="scientific">marine metagenome</name>
    <dbReference type="NCBI Taxonomy" id="408172"/>
    <lineage>
        <taxon>unclassified sequences</taxon>
        <taxon>metagenomes</taxon>
        <taxon>ecological metagenomes</taxon>
    </lineage>
</organism>
<feature type="region of interest" description="Disordered" evidence="1">
    <location>
        <begin position="1"/>
        <end position="20"/>
    </location>
</feature>
<evidence type="ECO:0000256" key="1">
    <source>
        <dbReference type="SAM" id="MobiDB-lite"/>
    </source>
</evidence>
<accession>A0A383D5K4</accession>
<protein>
    <recommendedName>
        <fullName evidence="3">2-hydroxyhepta-2,4-diene-1,7-dioate isomerase</fullName>
    </recommendedName>
</protein>
<feature type="non-terminal residue" evidence="2">
    <location>
        <position position="80"/>
    </location>
</feature>
<dbReference type="EMBL" id="UINC01214352">
    <property type="protein sequence ID" value="SVE39545.1"/>
    <property type="molecule type" value="Genomic_DNA"/>
</dbReference>